<reference evidence="1 2" key="1">
    <citation type="journal article" date="2016" name="Genome Announc.">
        <title>Draft Genome Sequence of the Thermotolerant Cyanobacterium Desertifilum sp. IPPAS B-1220.</title>
        <authorList>
            <person name="Mironov K.S."/>
            <person name="Sinetova M.A."/>
            <person name="Bolatkhan K."/>
            <person name="Zayadan B.K."/>
            <person name="Ustinova V.V."/>
            <person name="Kupriyanova E.V."/>
            <person name="Skrypnik A.N."/>
            <person name="Gogoleva N.E."/>
            <person name="Gogolev Y.V."/>
            <person name="Los D.A."/>
        </authorList>
    </citation>
    <scope>NUCLEOTIDE SEQUENCE [LARGE SCALE GENOMIC DNA]</scope>
    <source>
        <strain evidence="1 2">IPPAS B-1220</strain>
    </source>
</reference>
<evidence type="ECO:0000313" key="2">
    <source>
        <dbReference type="Proteomes" id="UP000095472"/>
    </source>
</evidence>
<keyword evidence="2" id="KW-1185">Reference proteome</keyword>
<proteinExistence type="predicted"/>
<protein>
    <submittedName>
        <fullName evidence="1">Uncharacterized protein</fullName>
    </submittedName>
</protein>
<gene>
    <name evidence="1" type="ORF">BH720_004560</name>
</gene>
<dbReference type="Proteomes" id="UP000095472">
    <property type="component" value="Chromosome"/>
</dbReference>
<organism evidence="1 2">
    <name type="scientific">Desertifilum tharense IPPAS B-1220</name>
    <dbReference type="NCBI Taxonomy" id="1781255"/>
    <lineage>
        <taxon>Bacteria</taxon>
        <taxon>Bacillati</taxon>
        <taxon>Cyanobacteriota</taxon>
        <taxon>Cyanophyceae</taxon>
        <taxon>Desertifilales</taxon>
        <taxon>Desertifilaceae</taxon>
        <taxon>Desertifilum</taxon>
    </lineage>
</organism>
<dbReference type="EMBL" id="CP182909">
    <property type="protein sequence ID" value="XPM65103.1"/>
    <property type="molecule type" value="Genomic_DNA"/>
</dbReference>
<name>A0ACD5GW81_9CYAN</name>
<accession>A0ACD5GW81</accession>
<sequence length="117" mass="12844">MPRKKEALTLSVPPGTKEQLEEIAERFGILWGKSPSPSGLVVAIAQQELHLGREALSLNEQQVKALRRATKLLIDAGQIEEADIINTLLLKQGDLEAPCAKPSYNSNISPYKIGDRK</sequence>
<evidence type="ECO:0000313" key="1">
    <source>
        <dbReference type="EMBL" id="XPM65103.1"/>
    </source>
</evidence>